<protein>
    <recommendedName>
        <fullName evidence="4">DUF1440 domain-containing protein</fullName>
    </recommendedName>
</protein>
<keyword evidence="3" id="KW-1185">Reference proteome</keyword>
<proteinExistence type="predicted"/>
<feature type="transmembrane region" description="Helical" evidence="1">
    <location>
        <begin position="150"/>
        <end position="168"/>
    </location>
</feature>
<sequence>MAECDPGSLAAWIAGEDDMQRDIKAGIDGAIGGAAGTVLMSLVMLGAKKAGLMGQLPPKRITEAALEATGEAQVSTETVDALTVIAHFGYGIGAGTLFGVAVRRVRPSLDRGFLGALYGTLIWFVSYKGWVPALGIMPPPERDRPYRPESMLVAHWVYGWTLGKVLAWRSSHARRWLRG</sequence>
<keyword evidence="1" id="KW-1133">Transmembrane helix</keyword>
<dbReference type="AlphaFoldDB" id="I4ENL3"/>
<keyword evidence="1" id="KW-0472">Membrane</keyword>
<feature type="transmembrane region" description="Helical" evidence="1">
    <location>
        <begin position="81"/>
        <end position="101"/>
    </location>
</feature>
<evidence type="ECO:0000256" key="1">
    <source>
        <dbReference type="SAM" id="Phobius"/>
    </source>
</evidence>
<accession>I4ENL3</accession>
<feature type="transmembrane region" description="Helical" evidence="1">
    <location>
        <begin position="29"/>
        <end position="47"/>
    </location>
</feature>
<comment type="caution">
    <text evidence="2">The sequence shown here is derived from an EMBL/GenBank/DDBJ whole genome shotgun (WGS) entry which is preliminary data.</text>
</comment>
<feature type="transmembrane region" description="Helical" evidence="1">
    <location>
        <begin position="113"/>
        <end position="130"/>
    </location>
</feature>
<reference evidence="2 3" key="1">
    <citation type="journal article" date="2012" name="ISME J.">
        <title>Nitrification expanded: discovery, physiology and genomics of a nitrite-oxidizing bacterium from the phylum Chloroflexi.</title>
        <authorList>
            <person name="Sorokin D.Y."/>
            <person name="Lucker S."/>
            <person name="Vejmelkova D."/>
            <person name="Kostrikina N.A."/>
            <person name="Kleerebezem R."/>
            <person name="Rijpstra W.I."/>
            <person name="Damste J.S."/>
            <person name="Le Paslier D."/>
            <person name="Muyzer G."/>
            <person name="Wagner M."/>
            <person name="van Loosdrecht M.C."/>
            <person name="Daims H."/>
        </authorList>
    </citation>
    <scope>NUCLEOTIDE SEQUENCE [LARGE SCALE GENOMIC DNA]</scope>
    <source>
        <strain evidence="3">none</strain>
    </source>
</reference>
<evidence type="ECO:0000313" key="3">
    <source>
        <dbReference type="Proteomes" id="UP000004221"/>
    </source>
</evidence>
<organism evidence="2 3">
    <name type="scientific">Nitrolancea hollandica Lb</name>
    <dbReference type="NCBI Taxonomy" id="1129897"/>
    <lineage>
        <taxon>Bacteria</taxon>
        <taxon>Pseudomonadati</taxon>
        <taxon>Thermomicrobiota</taxon>
        <taxon>Thermomicrobia</taxon>
        <taxon>Sphaerobacterales</taxon>
        <taxon>Sphaerobacterineae</taxon>
        <taxon>Sphaerobacteraceae</taxon>
        <taxon>Nitrolancea</taxon>
    </lineage>
</organism>
<evidence type="ECO:0008006" key="4">
    <source>
        <dbReference type="Google" id="ProtNLM"/>
    </source>
</evidence>
<dbReference type="InterPro" id="IPR046739">
    <property type="entry name" value="DUF6789"/>
</dbReference>
<evidence type="ECO:0000313" key="2">
    <source>
        <dbReference type="EMBL" id="CCF86276.1"/>
    </source>
</evidence>
<keyword evidence="1" id="KW-0812">Transmembrane</keyword>
<dbReference type="Pfam" id="PF20587">
    <property type="entry name" value="DUF6789"/>
    <property type="match status" value="1"/>
</dbReference>
<dbReference type="EMBL" id="CAGS01000734">
    <property type="protein sequence ID" value="CCF86276.1"/>
    <property type="molecule type" value="Genomic_DNA"/>
</dbReference>
<gene>
    <name evidence="2" type="ORF">NITHO_970002</name>
</gene>
<name>I4ENL3_9BACT</name>
<dbReference type="Proteomes" id="UP000004221">
    <property type="component" value="Unassembled WGS sequence"/>
</dbReference>